<evidence type="ECO:0000259" key="7">
    <source>
        <dbReference type="Pfam" id="PF00520"/>
    </source>
</evidence>
<name>A0A922SEJ7_SPOEX</name>
<dbReference type="Gene3D" id="1.10.287.70">
    <property type="match status" value="1"/>
</dbReference>
<feature type="domain" description="Ion transport" evidence="7">
    <location>
        <begin position="85"/>
        <end position="189"/>
    </location>
</feature>
<reference evidence="8" key="1">
    <citation type="journal article" date="2021" name="G3 (Bethesda)">
        <title>Genome and transcriptome analysis of the beet armyworm Spodoptera exigua reveals targets for pest control. .</title>
        <authorList>
            <person name="Simon S."/>
            <person name="Breeschoten T."/>
            <person name="Jansen H.J."/>
            <person name="Dirks R.P."/>
            <person name="Schranz M.E."/>
            <person name="Ros V.I.D."/>
        </authorList>
    </citation>
    <scope>NUCLEOTIDE SEQUENCE</scope>
    <source>
        <strain evidence="8">TB_SE_WUR_2020</strain>
    </source>
</reference>
<evidence type="ECO:0000256" key="2">
    <source>
        <dbReference type="ARBA" id="ARBA00022692"/>
    </source>
</evidence>
<dbReference type="GO" id="GO:0042391">
    <property type="term" value="P:regulation of membrane potential"/>
    <property type="evidence" value="ECO:0007669"/>
    <property type="project" value="TreeGrafter"/>
</dbReference>
<keyword evidence="2 6" id="KW-0812">Transmembrane</keyword>
<dbReference type="PRINTS" id="PR01463">
    <property type="entry name" value="EAGCHANLFMLY"/>
</dbReference>
<dbReference type="PANTHER" id="PTHR10217:SF548">
    <property type="entry name" value="GH12235P"/>
    <property type="match status" value="1"/>
</dbReference>
<comment type="subcellular location">
    <subcellularLocation>
        <location evidence="1">Membrane</location>
        <topology evidence="1">Multi-pass membrane protein</topology>
    </subcellularLocation>
</comment>
<dbReference type="Proteomes" id="UP000814243">
    <property type="component" value="Unassembled WGS sequence"/>
</dbReference>
<evidence type="ECO:0000313" key="8">
    <source>
        <dbReference type="EMBL" id="KAH9634038.1"/>
    </source>
</evidence>
<dbReference type="PANTHER" id="PTHR10217">
    <property type="entry name" value="VOLTAGE AND LIGAND GATED POTASSIUM CHANNEL"/>
    <property type="match status" value="1"/>
</dbReference>
<comment type="caution">
    <text evidence="8">The sequence shown here is derived from an EMBL/GenBank/DDBJ whole genome shotgun (WGS) entry which is preliminary data.</text>
</comment>
<gene>
    <name evidence="8" type="ORF">HF086_001240</name>
</gene>
<dbReference type="InterPro" id="IPR003938">
    <property type="entry name" value="K_chnl_volt-dep_EAG/ELK/ERG"/>
</dbReference>
<dbReference type="AlphaFoldDB" id="A0A922SEJ7"/>
<dbReference type="GO" id="GO:0005886">
    <property type="term" value="C:plasma membrane"/>
    <property type="evidence" value="ECO:0007669"/>
    <property type="project" value="TreeGrafter"/>
</dbReference>
<evidence type="ECO:0000256" key="5">
    <source>
        <dbReference type="SAM" id="MobiDB-lite"/>
    </source>
</evidence>
<evidence type="ECO:0000256" key="4">
    <source>
        <dbReference type="ARBA" id="ARBA00023136"/>
    </source>
</evidence>
<protein>
    <recommendedName>
        <fullName evidence="7">Ion transport domain-containing protein</fullName>
    </recommendedName>
</protein>
<proteinExistence type="predicted"/>
<evidence type="ECO:0000256" key="3">
    <source>
        <dbReference type="ARBA" id="ARBA00022989"/>
    </source>
</evidence>
<dbReference type="InterPro" id="IPR005821">
    <property type="entry name" value="Ion_trans_dom"/>
</dbReference>
<sequence>MEERGPPDVPLIVSPPCAGAGGAALTTSRRAASARGSRDDPPPSTWRSSVRVRDTGFRGSRKSVVRLEPPCNGLNGLPAIGKEAAWDWLILILVIYTAIFTPYVAAFQLNEPDFDKRSRSFGEDPIVVIDMIVDVTFIIDILINFRTTYVNVADEVESDPAKIAMHYLRGWFLIDLVAAIPFDLLLFGTDTDEVSCFTYIHHIWFHLTYDQHKVKFRIRQQKGMAD</sequence>
<dbReference type="SUPFAM" id="SSF81324">
    <property type="entry name" value="Voltage-gated potassium channels"/>
    <property type="match status" value="1"/>
</dbReference>
<evidence type="ECO:0000313" key="9">
    <source>
        <dbReference type="Proteomes" id="UP000814243"/>
    </source>
</evidence>
<dbReference type="InterPro" id="IPR050818">
    <property type="entry name" value="KCNH_animal-type"/>
</dbReference>
<keyword evidence="3 6" id="KW-1133">Transmembrane helix</keyword>
<dbReference type="GO" id="GO:0005242">
    <property type="term" value="F:inward rectifier potassium channel activity"/>
    <property type="evidence" value="ECO:0007669"/>
    <property type="project" value="TreeGrafter"/>
</dbReference>
<feature type="compositionally biased region" description="Low complexity" evidence="5">
    <location>
        <begin position="23"/>
        <end position="35"/>
    </location>
</feature>
<evidence type="ECO:0000256" key="6">
    <source>
        <dbReference type="SAM" id="Phobius"/>
    </source>
</evidence>
<keyword evidence="4 6" id="KW-0472">Membrane</keyword>
<evidence type="ECO:0000256" key="1">
    <source>
        <dbReference type="ARBA" id="ARBA00004141"/>
    </source>
</evidence>
<dbReference type="EMBL" id="JACEFF010000624">
    <property type="protein sequence ID" value="KAH9634038.1"/>
    <property type="molecule type" value="Genomic_DNA"/>
</dbReference>
<organism evidence="8 9">
    <name type="scientific">Spodoptera exigua</name>
    <name type="common">Beet armyworm</name>
    <name type="synonym">Noctua fulgens</name>
    <dbReference type="NCBI Taxonomy" id="7107"/>
    <lineage>
        <taxon>Eukaryota</taxon>
        <taxon>Metazoa</taxon>
        <taxon>Ecdysozoa</taxon>
        <taxon>Arthropoda</taxon>
        <taxon>Hexapoda</taxon>
        <taxon>Insecta</taxon>
        <taxon>Pterygota</taxon>
        <taxon>Neoptera</taxon>
        <taxon>Endopterygota</taxon>
        <taxon>Lepidoptera</taxon>
        <taxon>Glossata</taxon>
        <taxon>Ditrysia</taxon>
        <taxon>Noctuoidea</taxon>
        <taxon>Noctuidae</taxon>
        <taxon>Amphipyrinae</taxon>
        <taxon>Spodoptera</taxon>
    </lineage>
</organism>
<accession>A0A922SEJ7</accession>
<feature type="transmembrane region" description="Helical" evidence="6">
    <location>
        <begin position="88"/>
        <end position="106"/>
    </location>
</feature>
<feature type="region of interest" description="Disordered" evidence="5">
    <location>
        <begin position="1"/>
        <end position="50"/>
    </location>
</feature>
<dbReference type="Pfam" id="PF00520">
    <property type="entry name" value="Ion_trans"/>
    <property type="match status" value="1"/>
</dbReference>